<dbReference type="SFLD" id="SFLDG01386">
    <property type="entry name" value="main_SPASM_domain-containing"/>
    <property type="match status" value="1"/>
</dbReference>
<evidence type="ECO:0000313" key="7">
    <source>
        <dbReference type="EMBL" id="BDV36346.1"/>
    </source>
</evidence>
<dbReference type="InterPro" id="IPR013785">
    <property type="entry name" value="Aldolase_TIM"/>
</dbReference>
<organism evidence="7 8">
    <name type="scientific">Methylocystis iwaonis</name>
    <dbReference type="NCBI Taxonomy" id="2885079"/>
    <lineage>
        <taxon>Bacteria</taxon>
        <taxon>Pseudomonadati</taxon>
        <taxon>Pseudomonadota</taxon>
        <taxon>Alphaproteobacteria</taxon>
        <taxon>Hyphomicrobiales</taxon>
        <taxon>Methylocystaceae</taxon>
        <taxon>Methylocystis</taxon>
    </lineage>
</organism>
<gene>
    <name evidence="7" type="ORF">SS37A_38760</name>
</gene>
<dbReference type="Gene3D" id="3.20.20.70">
    <property type="entry name" value="Aldolase class I"/>
    <property type="match status" value="1"/>
</dbReference>
<dbReference type="Proteomes" id="UP001317629">
    <property type="component" value="Plasmid pSS37A-Re-2"/>
</dbReference>
<comment type="cofactor">
    <cofactor evidence="1">
        <name>[4Fe-4S] cluster</name>
        <dbReference type="ChEBI" id="CHEBI:49883"/>
    </cofactor>
</comment>
<keyword evidence="8" id="KW-1185">Reference proteome</keyword>
<dbReference type="NCBIfam" id="NF047865">
    <property type="entry name" value="rSAM_PapB"/>
    <property type="match status" value="1"/>
</dbReference>
<dbReference type="PANTHER" id="PTHR43273:SF8">
    <property type="entry name" value="RADICAL SAM DOMAIN PROTEIN"/>
    <property type="match status" value="1"/>
</dbReference>
<dbReference type="InterPro" id="IPR058240">
    <property type="entry name" value="rSAM_sf"/>
</dbReference>
<keyword evidence="3" id="KW-0479">Metal-binding</keyword>
<evidence type="ECO:0000256" key="4">
    <source>
        <dbReference type="ARBA" id="ARBA00023004"/>
    </source>
</evidence>
<keyword evidence="4" id="KW-0408">Iron</keyword>
<protein>
    <submittedName>
        <fullName evidence="7">Thioether cross-link-forming SCIFF peptide maturase</fullName>
    </submittedName>
</protein>
<evidence type="ECO:0000313" key="8">
    <source>
        <dbReference type="Proteomes" id="UP001317629"/>
    </source>
</evidence>
<dbReference type="SFLD" id="SFLDS00029">
    <property type="entry name" value="Radical_SAM"/>
    <property type="match status" value="1"/>
</dbReference>
<name>A0ABM8EE97_9HYPH</name>
<evidence type="ECO:0000256" key="2">
    <source>
        <dbReference type="ARBA" id="ARBA00022691"/>
    </source>
</evidence>
<dbReference type="Pfam" id="PF04055">
    <property type="entry name" value="Radical_SAM"/>
    <property type="match status" value="1"/>
</dbReference>
<feature type="domain" description="Radical SAM core" evidence="6">
    <location>
        <begin position="4"/>
        <end position="233"/>
    </location>
</feature>
<sequence length="378" mass="41760">MNSLPSIKALSLQITDACNLACSYCYFREKEPIGISDRITSKALDILENNDDDEGNWHINLFGGEPTLFPGSIVRLAEEATERGRRKGRCVSFSMTTNGTRFDGRMLDICQRYKISTLLSLDGGQMAHDKHRLHHNGKGSFADIYDNLDRLKRAPNFKARVTVGVDNVPILFNSIKEIVDLGITRIAMSIVAEDNWTEDVFRTFEDQWLKVAALYLHCRMNGIDLAIKGLYQDPVKDLEAACASSGKFGCGAATTFVFVDALGDIYPCHRYPGYFKKSDSVKIGNVFRGIDQARRSYFIEANRRTAKQGCGSFLSSSVVQSPWCSRCAIQGSCGGSCMAINHNANGDPTKPPSAPGHIQRIMLMVAESVASTDLMLAR</sequence>
<keyword evidence="7" id="KW-0614">Plasmid</keyword>
<evidence type="ECO:0000259" key="6">
    <source>
        <dbReference type="PROSITE" id="PS51918"/>
    </source>
</evidence>
<geneLocation type="plasmid" evidence="7 8">
    <name>pSS37A-Re-2</name>
</geneLocation>
<dbReference type="InterPro" id="IPR007197">
    <property type="entry name" value="rSAM"/>
</dbReference>
<dbReference type="SFLD" id="SFLDG01384">
    <property type="entry name" value="thioether_bond_formation_requi"/>
    <property type="match status" value="1"/>
</dbReference>
<evidence type="ECO:0000256" key="5">
    <source>
        <dbReference type="ARBA" id="ARBA00023014"/>
    </source>
</evidence>
<dbReference type="EMBL" id="AP027144">
    <property type="protein sequence ID" value="BDV36346.1"/>
    <property type="molecule type" value="Genomic_DNA"/>
</dbReference>
<proteinExistence type="predicted"/>
<dbReference type="PANTHER" id="PTHR43273">
    <property type="entry name" value="ANAEROBIC SULFATASE-MATURATING ENZYME HOMOLOG ASLB-RELATED"/>
    <property type="match status" value="1"/>
</dbReference>
<dbReference type="SFLD" id="SFLDG01067">
    <property type="entry name" value="SPASM/twitch_domain_containing"/>
    <property type="match status" value="1"/>
</dbReference>
<evidence type="ECO:0000256" key="1">
    <source>
        <dbReference type="ARBA" id="ARBA00001966"/>
    </source>
</evidence>
<keyword evidence="5" id="KW-0411">Iron-sulfur</keyword>
<accession>A0ABM8EE97</accession>
<dbReference type="InterPro" id="IPR023867">
    <property type="entry name" value="Sulphatase_maturase_rSAM"/>
</dbReference>
<dbReference type="PROSITE" id="PS51918">
    <property type="entry name" value="RADICAL_SAM"/>
    <property type="match status" value="1"/>
</dbReference>
<dbReference type="NCBIfam" id="TIGR04085">
    <property type="entry name" value="rSAM_more_4Fe4S"/>
    <property type="match status" value="1"/>
</dbReference>
<evidence type="ECO:0000256" key="3">
    <source>
        <dbReference type="ARBA" id="ARBA00022723"/>
    </source>
</evidence>
<keyword evidence="2" id="KW-0949">S-adenosyl-L-methionine</keyword>
<dbReference type="InterPro" id="IPR023885">
    <property type="entry name" value="4Fe4S-binding_SPASM_dom"/>
</dbReference>
<reference evidence="7 8" key="1">
    <citation type="journal article" date="2023" name="Int. J. Syst. Evol. Microbiol.">
        <title>Methylocystis iwaonis sp. nov., a type II methane-oxidizing bacterium from surface soil of a rice paddy field in Japan, and emended description of the genus Methylocystis (ex Whittenbury et al. 1970) Bowman et al. 1993.</title>
        <authorList>
            <person name="Kaise H."/>
            <person name="Sawadogo J.B."/>
            <person name="Alam M.S."/>
            <person name="Ueno C."/>
            <person name="Dianou D."/>
            <person name="Shinjo R."/>
            <person name="Asakawa S."/>
        </authorList>
    </citation>
    <scope>NUCLEOTIDE SEQUENCE [LARGE SCALE GENOMIC DNA]</scope>
    <source>
        <strain evidence="7 8">SS37A-Re</strain>
    </source>
</reference>
<dbReference type="CDD" id="cd01335">
    <property type="entry name" value="Radical_SAM"/>
    <property type="match status" value="1"/>
</dbReference>
<dbReference type="RefSeq" id="WP_281932655.1">
    <property type="nucleotide sequence ID" value="NZ_AP027144.1"/>
</dbReference>
<dbReference type="SUPFAM" id="SSF102114">
    <property type="entry name" value="Radical SAM enzymes"/>
    <property type="match status" value="1"/>
</dbReference>